<organism evidence="1 3">
    <name type="scientific">Pseudonocardia oceani</name>
    <dbReference type="NCBI Taxonomy" id="2792013"/>
    <lineage>
        <taxon>Bacteria</taxon>
        <taxon>Bacillati</taxon>
        <taxon>Actinomycetota</taxon>
        <taxon>Actinomycetes</taxon>
        <taxon>Pseudonocardiales</taxon>
        <taxon>Pseudonocardiaceae</taxon>
        <taxon>Pseudonocardia</taxon>
    </lineage>
</organism>
<dbReference type="Proteomes" id="UP000694300">
    <property type="component" value="Unassembled WGS sequence"/>
</dbReference>
<dbReference type="EMBL" id="JADQDF010000001">
    <property type="protein sequence ID" value="MBW0131156.1"/>
    <property type="molecule type" value="Genomic_DNA"/>
</dbReference>
<keyword evidence="3" id="KW-1185">Reference proteome</keyword>
<evidence type="ECO:0000313" key="2">
    <source>
        <dbReference type="EMBL" id="MBW0132582.1"/>
    </source>
</evidence>
<sequence>MPTGHIGIHEIELAANTESTVTFGGDLPSQYDLARVEVQVLEGTAPVYFRFGPSGAATVKGTDCWSVQPGTAVGVDVPTAGDTVVRLISAASAVVSVGRG</sequence>
<evidence type="ECO:0000313" key="1">
    <source>
        <dbReference type="EMBL" id="MBW0131156.1"/>
    </source>
</evidence>
<dbReference type="EMBL" id="JADQDF010000003">
    <property type="protein sequence ID" value="MBW0132582.1"/>
    <property type="molecule type" value="Genomic_DNA"/>
</dbReference>
<name>A0ABS6UGV3_9PSEU</name>
<comment type="caution">
    <text evidence="1">The sequence shown here is derived from an EMBL/GenBank/DDBJ whole genome shotgun (WGS) entry which is preliminary data.</text>
</comment>
<reference evidence="1 3" key="1">
    <citation type="submission" date="2020-11" db="EMBL/GenBank/DDBJ databases">
        <title>Pseudonocardia abyssalis sp. nov. and Pseudonocardia oceani sp. nov., description and phylogenomic analysis of two novel actinomycetes isolated from the deep Southern Ocean.</title>
        <authorList>
            <person name="Parra J."/>
        </authorList>
    </citation>
    <scope>NUCLEOTIDE SEQUENCE [LARGE SCALE GENOMIC DNA]</scope>
    <source>
        <strain evidence="1">KRD-185</strain>
        <strain evidence="3">KRD185</strain>
    </source>
</reference>
<proteinExistence type="predicted"/>
<accession>A0ABS6UGV3</accession>
<protein>
    <submittedName>
        <fullName evidence="1">Uncharacterized protein</fullName>
    </submittedName>
</protein>
<dbReference type="RefSeq" id="WP_218596118.1">
    <property type="nucleotide sequence ID" value="NZ_JADQDF010000001.1"/>
</dbReference>
<evidence type="ECO:0000313" key="3">
    <source>
        <dbReference type="Proteomes" id="UP000694300"/>
    </source>
</evidence>
<gene>
    <name evidence="1" type="ORF">I4I82_26250</name>
    <name evidence="2" type="ORF">I4I82_33585</name>
</gene>